<accession>A0A0A8K6L3</accession>
<dbReference type="KEGG" id="mcg:GL4_2743"/>
<dbReference type="EMBL" id="AP014648">
    <property type="protein sequence ID" value="BAQ18177.1"/>
    <property type="molecule type" value="Genomic_DNA"/>
</dbReference>
<evidence type="ECO:0008006" key="3">
    <source>
        <dbReference type="Google" id="ProtNLM"/>
    </source>
</evidence>
<dbReference type="HOGENOM" id="CLU_108044_1_0_5"/>
<dbReference type="AlphaFoldDB" id="A0A0A8K6L3"/>
<gene>
    <name evidence="1" type="ORF">GL4_2743</name>
</gene>
<name>A0A0A8K6L3_9HYPH</name>
<organism evidence="1 2">
    <name type="scientific">Methyloceanibacter caenitepidi</name>
    <dbReference type="NCBI Taxonomy" id="1384459"/>
    <lineage>
        <taxon>Bacteria</taxon>
        <taxon>Pseudomonadati</taxon>
        <taxon>Pseudomonadota</taxon>
        <taxon>Alphaproteobacteria</taxon>
        <taxon>Hyphomicrobiales</taxon>
        <taxon>Hyphomicrobiaceae</taxon>
        <taxon>Methyloceanibacter</taxon>
    </lineage>
</organism>
<dbReference type="Proteomes" id="UP000031643">
    <property type="component" value="Chromosome"/>
</dbReference>
<evidence type="ECO:0000313" key="1">
    <source>
        <dbReference type="EMBL" id="BAQ18177.1"/>
    </source>
</evidence>
<dbReference type="STRING" id="1384459.GL4_2743"/>
<reference evidence="1 2" key="1">
    <citation type="submission" date="2014-09" db="EMBL/GenBank/DDBJ databases">
        <title>Genome sequencing of Methyloceanibacter caenitepidi Gela4.</title>
        <authorList>
            <person name="Takeuchi M."/>
            <person name="Susumu S."/>
            <person name="Kamagata Y."/>
            <person name="Oshima K."/>
            <person name="Hattori M."/>
            <person name="Iwasaki W."/>
        </authorList>
    </citation>
    <scope>NUCLEOTIDE SEQUENCE [LARGE SCALE GENOMIC DNA]</scope>
    <source>
        <strain evidence="1 2">Gela4</strain>
    </source>
</reference>
<evidence type="ECO:0000313" key="2">
    <source>
        <dbReference type="Proteomes" id="UP000031643"/>
    </source>
</evidence>
<sequence length="166" mass="17976">MVGICLLLFSAELALAQSEVEIQVARQAVAMPSAEKIVILVRNSLITLNGALRTGNYTVLRDIGAPGFREANSAARLSQIFSNLLTQEVDLSAVAVVAPQLTQQPVLDQEKGMLHLKGYFPGEPMQINFELLYQAVNGQWRLFGISVQPGPSQDAAEASRANPDTR</sequence>
<protein>
    <recommendedName>
        <fullName evidence="3">DUF4440 domain-containing protein</fullName>
    </recommendedName>
</protein>
<proteinExistence type="predicted"/>
<keyword evidence="2" id="KW-1185">Reference proteome</keyword>